<accession>A0AB36F926</accession>
<name>A0AB36F926_ENTAS</name>
<evidence type="ECO:0000313" key="2">
    <source>
        <dbReference type="Proteomes" id="UP000050495"/>
    </source>
</evidence>
<organism evidence="1 2">
    <name type="scientific">Enterobacter asburiae</name>
    <dbReference type="NCBI Taxonomy" id="61645"/>
    <lineage>
        <taxon>Bacteria</taxon>
        <taxon>Pseudomonadati</taxon>
        <taxon>Pseudomonadota</taxon>
        <taxon>Gammaproteobacteria</taxon>
        <taxon>Enterobacterales</taxon>
        <taxon>Enterobacteriaceae</taxon>
        <taxon>Enterobacter</taxon>
        <taxon>Enterobacter cloacae complex</taxon>
    </lineage>
</organism>
<sequence>MSNKIVAFVKRMEEQGRTLEVNGNFVVVTPASGMSITDMMEMQSLNKKGELADYITKSHKGAAQ</sequence>
<reference evidence="1 2" key="1">
    <citation type="submission" date="2016-04" db="EMBL/GenBank/DDBJ databases">
        <authorList>
            <person name="Osei Sekyere J."/>
            <person name="Sivertsen A."/>
            <person name="Pedersen A.T."/>
            <person name="Sundsfjord A."/>
        </authorList>
    </citation>
    <scope>NUCLEOTIDE SEQUENCE [LARGE SCALE GENOMIC DNA]</scope>
    <source>
        <strain evidence="1 2">ST435:939705067</strain>
    </source>
</reference>
<gene>
    <name evidence="1" type="ORF">AN696_0221705</name>
</gene>
<protein>
    <submittedName>
        <fullName evidence="1">Uncharacterized protein</fullName>
    </submittedName>
</protein>
<dbReference type="RefSeq" id="WP_047362871.1">
    <property type="nucleotide sequence ID" value="NZ_JAKWHR010000217.1"/>
</dbReference>
<proteinExistence type="predicted"/>
<dbReference type="AlphaFoldDB" id="A0AB36F926"/>
<comment type="caution">
    <text evidence="1">The sequence shown here is derived from an EMBL/GenBank/DDBJ whole genome shotgun (WGS) entry which is preliminary data.</text>
</comment>
<evidence type="ECO:0000313" key="1">
    <source>
        <dbReference type="EMBL" id="OEH12064.1"/>
    </source>
</evidence>
<dbReference type="EMBL" id="LJEY02000191">
    <property type="protein sequence ID" value="OEH12064.1"/>
    <property type="molecule type" value="Genomic_DNA"/>
</dbReference>
<dbReference type="Proteomes" id="UP000050495">
    <property type="component" value="Unassembled WGS sequence"/>
</dbReference>